<comment type="caution">
    <text evidence="1">The sequence shown here is derived from an EMBL/GenBank/DDBJ whole genome shotgun (WGS) entry which is preliminary data.</text>
</comment>
<reference evidence="1" key="1">
    <citation type="submission" date="2019-09" db="EMBL/GenBank/DDBJ databases">
        <title>Genomic analysis of Haloferax sp. CBA1149.</title>
        <authorList>
            <person name="Roh S.W."/>
        </authorList>
    </citation>
    <scope>NUCLEOTIDE SEQUENCE</scope>
    <source>
        <strain evidence="1">CBA1149</strain>
    </source>
</reference>
<dbReference type="AlphaFoldDB" id="A0A643K0F3"/>
<dbReference type="InterPro" id="IPR006311">
    <property type="entry name" value="TAT_signal"/>
</dbReference>
<dbReference type="PROSITE" id="PS51318">
    <property type="entry name" value="TAT"/>
    <property type="match status" value="1"/>
</dbReference>
<sequence length="492" mass="52059">MKFDTTDTNETDEETRTRLFPITRRRVMQSLGAAGVLGGITGTATATNGDCTCEGLGGQGSRCFLPDEDCSFCKIDDSDLSVGETCTVPETSITVTRESLDCISWTDPAGELEDIALKAGNIAEENYDNPVDDVACTLYSEFGVDSNGQLCTEDGKDISHITVKHSCGDGNGGGNGGTCDPTLSSSADCEDVTVEASGLDYCSITAMVSFDNCGSETYPISNGTNTLAVPCYCTPSSISFTDSNGADLSGFDETFSVADCTPTFEAEFSCDEVEVSGTGLLDSCPVTAKLYTKADSEGYPGFNPSCGGPYTHSLTKGSPSYTFSLPCGCEADKVEFEYDGTVLDTKTASDLNCICNQIEDACKFEWYDDEQNEIVFDQWLDCNGGQIKFTNPTYKEGEEGELVCFDFESDFPVFEVFVKGGGGKDAGNTYTWLCGTTGSGTAPSLVEGPQGATWGGSLCANKHPKNGKQTAVSHVVFRVCTEEGFGTAPTNG</sequence>
<dbReference type="EMBL" id="VZUS01000001">
    <property type="protein sequence ID" value="KAB1188242.1"/>
    <property type="molecule type" value="Genomic_DNA"/>
</dbReference>
<proteinExistence type="predicted"/>
<organism evidence="1">
    <name type="scientific">Haloferax sp. CBA1149</name>
    <dbReference type="NCBI Taxonomy" id="2650753"/>
    <lineage>
        <taxon>Archaea</taxon>
        <taxon>Methanobacteriati</taxon>
        <taxon>Methanobacteriota</taxon>
        <taxon>Stenosarchaea group</taxon>
        <taxon>Halobacteria</taxon>
        <taxon>Halobacteriales</taxon>
        <taxon>Haloferacaceae</taxon>
        <taxon>Haloferax</taxon>
    </lineage>
</organism>
<protein>
    <submittedName>
        <fullName evidence="1">Uncharacterized protein</fullName>
    </submittedName>
</protein>
<evidence type="ECO:0000313" key="1">
    <source>
        <dbReference type="EMBL" id="KAB1188242.1"/>
    </source>
</evidence>
<accession>A0A643K0F3</accession>
<name>A0A643K0F3_9EURY</name>
<dbReference type="RefSeq" id="WP_151137638.1">
    <property type="nucleotide sequence ID" value="NZ_VZUS01000001.1"/>
</dbReference>
<gene>
    <name evidence="1" type="ORF">Hfx1149_09440</name>
</gene>